<comment type="caution">
    <text evidence="2">The sequence shown here is derived from an EMBL/GenBank/DDBJ whole genome shotgun (WGS) entry which is preliminary data.</text>
</comment>
<keyword evidence="1" id="KW-0479">Metal-binding</keyword>
<evidence type="ECO:0000313" key="2">
    <source>
        <dbReference type="EMBL" id="MDP9959779.1"/>
    </source>
</evidence>
<sequence length="375" mass="44449">MSQIINMKSPIRFYLREFYEPFEIKCSPLYNEEMKDELINWALDKGNFKTREAAIHSTECNIVYWAALCFPFTKNLERFCTVSKYFQVYCINDDHADEPWGDGGENVETGKKYWEGAIKLLETLRDNTPWHRKFMRNILMKTVTSPYQRATFEYMKKILKTQSPAARNRYINRFKEYMESASIQIQMRGKEKDLDIETYKAYRINSLASIPCTLMIEYLYEVEMTDEEYYHPKVQELEGLCTWQVALVNDLFSLFKEAKEGVLENVNNIIAILVSNGKMEIQEAVEEVCSQIEWTHREYIRVRDIWYNSGENISNSIQTFINGMEYYMSGNVYWHRQSKRYHGKNWEGIITTGFMEWSPEGTIYHEDSGNIPEII</sequence>
<evidence type="ECO:0000256" key="1">
    <source>
        <dbReference type="RuleBase" id="RU366034"/>
    </source>
</evidence>
<evidence type="ECO:0000313" key="3">
    <source>
        <dbReference type="Proteomes" id="UP001235513"/>
    </source>
</evidence>
<gene>
    <name evidence="2" type="ORF">J2T04_001658</name>
</gene>
<dbReference type="Pfam" id="PF19086">
    <property type="entry name" value="Terpene_syn_C_2"/>
    <property type="match status" value="1"/>
</dbReference>
<dbReference type="EMBL" id="JAUSRL010000002">
    <property type="protein sequence ID" value="MDP9959779.1"/>
    <property type="molecule type" value="Genomic_DNA"/>
</dbReference>
<dbReference type="PANTHER" id="PTHR35201">
    <property type="entry name" value="TERPENE SYNTHASE"/>
    <property type="match status" value="1"/>
</dbReference>
<dbReference type="SUPFAM" id="SSF48576">
    <property type="entry name" value="Terpenoid synthases"/>
    <property type="match status" value="1"/>
</dbReference>
<proteinExistence type="inferred from homology"/>
<dbReference type="SFLD" id="SFLDS00005">
    <property type="entry name" value="Isoprenoid_Synthase_Type_I"/>
    <property type="match status" value="1"/>
</dbReference>
<comment type="cofactor">
    <cofactor evidence="1">
        <name>Mg(2+)</name>
        <dbReference type="ChEBI" id="CHEBI:18420"/>
    </cofactor>
</comment>
<keyword evidence="3" id="KW-1185">Reference proteome</keyword>
<dbReference type="PANTHER" id="PTHR35201:SF4">
    <property type="entry name" value="BETA-PINACENE SYNTHASE-RELATED"/>
    <property type="match status" value="1"/>
</dbReference>
<dbReference type="InterPro" id="IPR034686">
    <property type="entry name" value="Terpene_cyclase-like_2"/>
</dbReference>
<dbReference type="Proteomes" id="UP001235513">
    <property type="component" value="Unassembled WGS sequence"/>
</dbReference>
<keyword evidence="1" id="KW-0456">Lyase</keyword>
<dbReference type="Gene3D" id="1.10.600.10">
    <property type="entry name" value="Farnesyl Diphosphate Synthase"/>
    <property type="match status" value="1"/>
</dbReference>
<protein>
    <recommendedName>
        <fullName evidence="1">Terpene synthase</fullName>
        <ecNumber evidence="1">4.2.3.-</ecNumber>
    </recommendedName>
</protein>
<keyword evidence="1" id="KW-0460">Magnesium</keyword>
<dbReference type="EC" id="4.2.3.-" evidence="1"/>
<accession>A0ABT9SK25</accession>
<dbReference type="InterPro" id="IPR008949">
    <property type="entry name" value="Isoprenoid_synthase_dom_sf"/>
</dbReference>
<dbReference type="SFLD" id="SFLDG01020">
    <property type="entry name" value="Terpene_Cyclase_Like_2"/>
    <property type="match status" value="1"/>
</dbReference>
<organism evidence="2 3">
    <name type="scientific">Chryseobacterium lathyri</name>
    <dbReference type="NCBI Taxonomy" id="395933"/>
    <lineage>
        <taxon>Bacteria</taxon>
        <taxon>Pseudomonadati</taxon>
        <taxon>Bacteroidota</taxon>
        <taxon>Flavobacteriia</taxon>
        <taxon>Flavobacteriales</taxon>
        <taxon>Weeksellaceae</taxon>
        <taxon>Chryseobacterium group</taxon>
        <taxon>Chryseobacterium</taxon>
    </lineage>
</organism>
<dbReference type="RefSeq" id="WP_306842716.1">
    <property type="nucleotide sequence ID" value="NZ_JAUSRL010000002.1"/>
</dbReference>
<name>A0ABT9SK25_9FLAO</name>
<reference evidence="2 3" key="1">
    <citation type="submission" date="2023-07" db="EMBL/GenBank/DDBJ databases">
        <title>Sorghum-associated microbial communities from plants grown in Nebraska, USA.</title>
        <authorList>
            <person name="Schachtman D."/>
        </authorList>
    </citation>
    <scope>NUCLEOTIDE SEQUENCE [LARGE SCALE GENOMIC DNA]</scope>
    <source>
        <strain evidence="2 3">CC351</strain>
    </source>
</reference>
<comment type="similarity">
    <text evidence="1">Belongs to the terpene synthase family.</text>
</comment>